<feature type="region of interest" description="Disordered" evidence="1">
    <location>
        <begin position="245"/>
        <end position="282"/>
    </location>
</feature>
<accession>A0A9W9F2N2</accession>
<dbReference type="AlphaFoldDB" id="A0A9W9F2N2"/>
<reference evidence="3" key="2">
    <citation type="journal article" date="2023" name="IMA Fungus">
        <title>Comparative genomic study of the Penicillium genus elucidates a diverse pangenome and 15 lateral gene transfer events.</title>
        <authorList>
            <person name="Petersen C."/>
            <person name="Sorensen T."/>
            <person name="Nielsen M.R."/>
            <person name="Sondergaard T.E."/>
            <person name="Sorensen J.L."/>
            <person name="Fitzpatrick D.A."/>
            <person name="Frisvad J.C."/>
            <person name="Nielsen K.L."/>
        </authorList>
    </citation>
    <scope>NUCLEOTIDE SEQUENCE</scope>
    <source>
        <strain evidence="3">IBT 34128</strain>
    </source>
</reference>
<name>A0A9W9F2N2_9EURO</name>
<comment type="caution">
    <text evidence="3">The sequence shown here is derived from an EMBL/GenBank/DDBJ whole genome shotgun (WGS) entry which is preliminary data.</text>
</comment>
<sequence>MSRGGRECRTFIARDKQVKAHGMLQQVVLSPTEDGETTCADIELLGFLLIHGHHKNQREDAIKAWTDKFEACRRRHLRRGKSASQGNLLPRQQPRLLSLDDETPTASIEEPLAFQWQASGISRRSQGPSRLPFMEDSFPAADRHESPPPLQADEVSSNEETDDESDDIPSRSIRPQYRQLPWAEEASQNARGHAPQYSAWMACRQYRRISWSEEATIEHHSISSGDISSTSSRRRHRRHLWSEEINNQYHSNAPDDIPSRANHQRYRQRPWSEGTSDNMNVSEDASMSLNHSRYLHPTPSRSIHEPDPTILARLAEEDLPINTEGNTQRGFVITMLSVAIGFFTQWGFTRLQVLWGKVLDTEDSTFIFQFTVVLTLPLRVLRQHAPLFLWLAWIWFPSVPITLLGWRYGCLVSGMICCAGLHRLGRYIWQ</sequence>
<feature type="compositionally biased region" description="Polar residues" evidence="1">
    <location>
        <begin position="273"/>
        <end position="282"/>
    </location>
</feature>
<feature type="transmembrane region" description="Helical" evidence="2">
    <location>
        <begin position="388"/>
        <end position="408"/>
    </location>
</feature>
<protein>
    <submittedName>
        <fullName evidence="3">Uncharacterized protein</fullName>
    </submittedName>
</protein>
<keyword evidence="2" id="KW-1133">Transmembrane helix</keyword>
<feature type="transmembrane region" description="Helical" evidence="2">
    <location>
        <begin position="364"/>
        <end position="381"/>
    </location>
</feature>
<organism evidence="3 4">
    <name type="scientific">Penicillium alfredii</name>
    <dbReference type="NCBI Taxonomy" id="1506179"/>
    <lineage>
        <taxon>Eukaryota</taxon>
        <taxon>Fungi</taxon>
        <taxon>Dikarya</taxon>
        <taxon>Ascomycota</taxon>
        <taxon>Pezizomycotina</taxon>
        <taxon>Eurotiomycetes</taxon>
        <taxon>Eurotiomycetidae</taxon>
        <taxon>Eurotiales</taxon>
        <taxon>Aspergillaceae</taxon>
        <taxon>Penicillium</taxon>
    </lineage>
</organism>
<keyword evidence="4" id="KW-1185">Reference proteome</keyword>
<keyword evidence="2" id="KW-0812">Transmembrane</keyword>
<feature type="transmembrane region" description="Helical" evidence="2">
    <location>
        <begin position="330"/>
        <end position="348"/>
    </location>
</feature>
<evidence type="ECO:0000313" key="3">
    <source>
        <dbReference type="EMBL" id="KAJ5092451.1"/>
    </source>
</evidence>
<evidence type="ECO:0000256" key="2">
    <source>
        <dbReference type="SAM" id="Phobius"/>
    </source>
</evidence>
<keyword evidence="2" id="KW-0472">Membrane</keyword>
<feature type="compositionally biased region" description="Polar residues" evidence="1">
    <location>
        <begin position="119"/>
        <end position="128"/>
    </location>
</feature>
<dbReference type="Proteomes" id="UP001141434">
    <property type="component" value="Unassembled WGS sequence"/>
</dbReference>
<evidence type="ECO:0000313" key="4">
    <source>
        <dbReference type="Proteomes" id="UP001141434"/>
    </source>
</evidence>
<reference evidence="3" key="1">
    <citation type="submission" date="2022-11" db="EMBL/GenBank/DDBJ databases">
        <authorList>
            <person name="Petersen C."/>
        </authorList>
    </citation>
    <scope>NUCLEOTIDE SEQUENCE</scope>
    <source>
        <strain evidence="3">IBT 34128</strain>
    </source>
</reference>
<proteinExistence type="predicted"/>
<dbReference type="GeneID" id="81397015"/>
<gene>
    <name evidence="3" type="ORF">NUU61_007321</name>
</gene>
<feature type="region of interest" description="Disordered" evidence="1">
    <location>
        <begin position="119"/>
        <end position="175"/>
    </location>
</feature>
<dbReference type="RefSeq" id="XP_056510646.1">
    <property type="nucleotide sequence ID" value="XM_056657846.1"/>
</dbReference>
<evidence type="ECO:0000256" key="1">
    <source>
        <dbReference type="SAM" id="MobiDB-lite"/>
    </source>
</evidence>
<dbReference type="EMBL" id="JAPMSZ010000009">
    <property type="protein sequence ID" value="KAJ5092451.1"/>
    <property type="molecule type" value="Genomic_DNA"/>
</dbReference>
<feature type="compositionally biased region" description="Acidic residues" evidence="1">
    <location>
        <begin position="156"/>
        <end position="167"/>
    </location>
</feature>